<evidence type="ECO:0000313" key="4">
    <source>
        <dbReference type="EMBL" id="MCP1674114.1"/>
    </source>
</evidence>
<accession>A0AAE3G311</accession>
<dbReference type="PANTHER" id="PTHR23150:SF35">
    <property type="entry name" value="BLL6746 PROTEIN"/>
    <property type="match status" value="1"/>
</dbReference>
<dbReference type="Gene3D" id="3.90.1580.10">
    <property type="entry name" value="paralog of FGE (formylglycine-generating enzyme)"/>
    <property type="match status" value="1"/>
</dbReference>
<feature type="region of interest" description="Disordered" evidence="1">
    <location>
        <begin position="85"/>
        <end position="106"/>
    </location>
</feature>
<gene>
    <name evidence="4" type="ORF">J2T57_001216</name>
</gene>
<dbReference type="InterPro" id="IPR042095">
    <property type="entry name" value="SUMF_sf"/>
</dbReference>
<evidence type="ECO:0000256" key="1">
    <source>
        <dbReference type="SAM" id="MobiDB-lite"/>
    </source>
</evidence>
<dbReference type="InterPro" id="IPR016187">
    <property type="entry name" value="CTDL_fold"/>
</dbReference>
<dbReference type="InterPro" id="IPR051043">
    <property type="entry name" value="Sulfatase_Mod_Factor_Kinase"/>
</dbReference>
<evidence type="ECO:0000313" key="5">
    <source>
        <dbReference type="Proteomes" id="UP001205843"/>
    </source>
</evidence>
<feature type="compositionally biased region" description="Basic and acidic residues" evidence="1">
    <location>
        <begin position="95"/>
        <end position="106"/>
    </location>
</feature>
<dbReference type="SUPFAM" id="SSF56436">
    <property type="entry name" value="C-type lectin-like"/>
    <property type="match status" value="1"/>
</dbReference>
<feature type="chain" id="PRO_5042259807" evidence="2">
    <location>
        <begin position="30"/>
        <end position="338"/>
    </location>
</feature>
<evidence type="ECO:0000259" key="3">
    <source>
        <dbReference type="Pfam" id="PF03781"/>
    </source>
</evidence>
<keyword evidence="2" id="KW-0732">Signal</keyword>
<dbReference type="Proteomes" id="UP001205843">
    <property type="component" value="Unassembled WGS sequence"/>
</dbReference>
<dbReference type="EMBL" id="JALJXV010000003">
    <property type="protein sequence ID" value="MCP1674114.1"/>
    <property type="molecule type" value="Genomic_DNA"/>
</dbReference>
<dbReference type="AlphaFoldDB" id="A0AAE3G311"/>
<dbReference type="GO" id="GO:0120147">
    <property type="term" value="F:formylglycine-generating oxidase activity"/>
    <property type="evidence" value="ECO:0007669"/>
    <property type="project" value="TreeGrafter"/>
</dbReference>
<feature type="signal peptide" evidence="2">
    <location>
        <begin position="1"/>
        <end position="29"/>
    </location>
</feature>
<name>A0AAE3G311_9GAMM</name>
<feature type="region of interest" description="Disordered" evidence="1">
    <location>
        <begin position="128"/>
        <end position="147"/>
    </location>
</feature>
<dbReference type="Pfam" id="PF03781">
    <property type="entry name" value="FGE-sulfatase"/>
    <property type="match status" value="1"/>
</dbReference>
<dbReference type="RefSeq" id="WP_253475782.1">
    <property type="nucleotide sequence ID" value="NZ_JALJXV010000003.1"/>
</dbReference>
<protein>
    <submittedName>
        <fullName evidence="4">Formylglycine-generating enzyme required for sulfatase activity</fullName>
    </submittedName>
</protein>
<sequence length="338" mass="37042">MRARTARAFLLTACLLVGGALASTAPASAEERAQSSAAIAWEYVQSLPRGEAQRQAAEAFLEGYAESPQAGAASIMLRTYQAEAPVPAPGQQPEPSERTMGEVEAPPGERQRVASASRAVSAPELLTIPGGTMRLGRPGYDTSDGRRAPDDYVEVTLSDFRIMAAPVTFDEFNQRARFVDGVSEMPDFHGWGRGDRPVLVRRFTEADAYARWLSEQTGQRFRLPTMAELEYAARYDDPERIDDIYLSVLDRPTDRLEETLPVSRMPASASGLRGLDILDMNEMSCTLAHGSQPYADPHRCEAIDNFMAPVYGWRSGGRIIIGNIVGARVPKSFRLVAE</sequence>
<reference evidence="4" key="1">
    <citation type="submission" date="2022-03" db="EMBL/GenBank/DDBJ databases">
        <title>Genomic Encyclopedia of Type Strains, Phase III (KMG-III): the genomes of soil and plant-associated and newly described type strains.</title>
        <authorList>
            <person name="Whitman W."/>
        </authorList>
    </citation>
    <scope>NUCLEOTIDE SEQUENCE</scope>
    <source>
        <strain evidence="4">ANL 6-2</strain>
    </source>
</reference>
<dbReference type="PANTHER" id="PTHR23150">
    <property type="entry name" value="SULFATASE MODIFYING FACTOR 1, 2"/>
    <property type="match status" value="1"/>
</dbReference>
<proteinExistence type="predicted"/>
<comment type="caution">
    <text evidence="4">The sequence shown here is derived from an EMBL/GenBank/DDBJ whole genome shotgun (WGS) entry which is preliminary data.</text>
</comment>
<evidence type="ECO:0000256" key="2">
    <source>
        <dbReference type="SAM" id="SignalP"/>
    </source>
</evidence>
<feature type="domain" description="Sulfatase-modifying factor enzyme-like" evidence="3">
    <location>
        <begin position="122"/>
        <end position="237"/>
    </location>
</feature>
<dbReference type="InterPro" id="IPR005532">
    <property type="entry name" value="SUMF_dom"/>
</dbReference>
<keyword evidence="5" id="KW-1185">Reference proteome</keyword>
<organism evidence="4 5">
    <name type="scientific">Natronocella acetinitrilica</name>
    <dbReference type="NCBI Taxonomy" id="414046"/>
    <lineage>
        <taxon>Bacteria</taxon>
        <taxon>Pseudomonadati</taxon>
        <taxon>Pseudomonadota</taxon>
        <taxon>Gammaproteobacteria</taxon>
        <taxon>Chromatiales</taxon>
        <taxon>Ectothiorhodospiraceae</taxon>
        <taxon>Natronocella</taxon>
    </lineage>
</organism>